<dbReference type="EMBL" id="CP021659">
    <property type="protein sequence ID" value="AWK13324.1"/>
    <property type="molecule type" value="Genomic_DNA"/>
</dbReference>
<name>A0A2U8I645_9GAMM</name>
<dbReference type="Proteomes" id="UP000261875">
    <property type="component" value="Chromosome"/>
</dbReference>
<dbReference type="Gene3D" id="4.10.1330.10">
    <property type="entry name" value="non globular Virulence effector SptP domain"/>
    <property type="match status" value="1"/>
</dbReference>
<proteinExistence type="predicted"/>
<dbReference type="AlphaFoldDB" id="A0A2U8I645"/>
<protein>
    <submittedName>
        <fullName evidence="1">Uncharacterized protein</fullName>
    </submittedName>
</protein>
<keyword evidence="2" id="KW-1185">Reference proteome</keyword>
<reference evidence="1 2" key="1">
    <citation type="submission" date="2017-05" db="EMBL/GenBank/DDBJ databases">
        <title>Genome sequence of Candidatus Fukatsuia symbiotica and Candidatus Hamiltonella defensa from Acyrthosiphon pisum strain 5D.</title>
        <authorList>
            <person name="Patel V.A."/>
            <person name="Chevignon G."/>
            <person name="Russell J.A."/>
            <person name="Oliver K.M."/>
        </authorList>
    </citation>
    <scope>NUCLEOTIDE SEQUENCE [LARGE SCALE GENOMIC DNA]</scope>
    <source>
        <strain evidence="1 2">5D</strain>
    </source>
</reference>
<organism evidence="1 2">
    <name type="scientific">Candidatus Fukatsuia symbiotica</name>
    <dbReference type="NCBI Taxonomy" id="1878942"/>
    <lineage>
        <taxon>Bacteria</taxon>
        <taxon>Pseudomonadati</taxon>
        <taxon>Pseudomonadota</taxon>
        <taxon>Gammaproteobacteria</taxon>
        <taxon>Enterobacterales</taxon>
        <taxon>Yersiniaceae</taxon>
        <taxon>Candidatus Fukatsuia</taxon>
    </lineage>
</organism>
<dbReference type="InterPro" id="IPR044899">
    <property type="entry name" value="SptP_N_sf"/>
</dbReference>
<dbReference type="KEGG" id="fsm:CCS41_00555"/>
<accession>A0A2U8I645</accession>
<gene>
    <name evidence="1" type="ORF">CCS41_00555</name>
</gene>
<dbReference type="RefSeq" id="WP_072549878.1">
    <property type="nucleotide sequence ID" value="NZ_CP021659.1"/>
</dbReference>
<evidence type="ECO:0000313" key="1">
    <source>
        <dbReference type="EMBL" id="AWK13324.1"/>
    </source>
</evidence>
<evidence type="ECO:0000313" key="2">
    <source>
        <dbReference type="Proteomes" id="UP000261875"/>
    </source>
</evidence>
<sequence length="138" mass="15243">MSNSIPLAQFRRIVWSPTGSHITIKTDANGNKDLQVSRPTVGKKVVDLLTHLPGSDKLSYVKNFKEKKIAKNIEANKAFDDALTAEYGPKYVEAYSKHGNPEIPLTPRAVAITMFLAKQGNEQQKSLSPWSSNGYQLG</sequence>